<dbReference type="EMBL" id="CAMGYJ010000005">
    <property type="protein sequence ID" value="CAI0423488.1"/>
    <property type="molecule type" value="Genomic_DNA"/>
</dbReference>
<evidence type="ECO:0000313" key="1">
    <source>
        <dbReference type="EMBL" id="CAI0423488.1"/>
    </source>
</evidence>
<accession>A0AAV0KMT7</accession>
<evidence type="ECO:0000313" key="2">
    <source>
        <dbReference type="Proteomes" id="UP001154282"/>
    </source>
</evidence>
<sequence>MGTSQEETSIGFHLREADCTCPVRRSPGQIWGEKWRIHQNYQNSAEAWGQCPHGIH</sequence>
<protein>
    <submittedName>
        <fullName evidence="1">Uncharacterized protein</fullName>
    </submittedName>
</protein>
<gene>
    <name evidence="1" type="ORF">LITE_LOCUS19537</name>
</gene>
<comment type="caution">
    <text evidence="1">The sequence shown here is derived from an EMBL/GenBank/DDBJ whole genome shotgun (WGS) entry which is preliminary data.</text>
</comment>
<reference evidence="1" key="1">
    <citation type="submission" date="2022-08" db="EMBL/GenBank/DDBJ databases">
        <authorList>
            <person name="Gutierrez-Valencia J."/>
        </authorList>
    </citation>
    <scope>NUCLEOTIDE SEQUENCE</scope>
</reference>
<dbReference type="Proteomes" id="UP001154282">
    <property type="component" value="Unassembled WGS sequence"/>
</dbReference>
<name>A0AAV0KMT7_9ROSI</name>
<dbReference type="AlphaFoldDB" id="A0AAV0KMT7"/>
<proteinExistence type="predicted"/>
<keyword evidence="2" id="KW-1185">Reference proteome</keyword>
<organism evidence="1 2">
    <name type="scientific">Linum tenue</name>
    <dbReference type="NCBI Taxonomy" id="586396"/>
    <lineage>
        <taxon>Eukaryota</taxon>
        <taxon>Viridiplantae</taxon>
        <taxon>Streptophyta</taxon>
        <taxon>Embryophyta</taxon>
        <taxon>Tracheophyta</taxon>
        <taxon>Spermatophyta</taxon>
        <taxon>Magnoliopsida</taxon>
        <taxon>eudicotyledons</taxon>
        <taxon>Gunneridae</taxon>
        <taxon>Pentapetalae</taxon>
        <taxon>rosids</taxon>
        <taxon>fabids</taxon>
        <taxon>Malpighiales</taxon>
        <taxon>Linaceae</taxon>
        <taxon>Linum</taxon>
    </lineage>
</organism>